<dbReference type="InterPro" id="IPR051251">
    <property type="entry name" value="STK_FNIP-Repeat"/>
</dbReference>
<dbReference type="Gene3D" id="3.80.10.10">
    <property type="entry name" value="Ribonuclease Inhibitor"/>
    <property type="match status" value="1"/>
</dbReference>
<proteinExistence type="predicted"/>
<reference evidence="1 2" key="1">
    <citation type="journal article" date="2011" name="Genome Res.">
        <title>Phylogeny-wide analysis of social amoeba genomes highlights ancient origins for complex intercellular communication.</title>
        <authorList>
            <person name="Heidel A.J."/>
            <person name="Lawal H.M."/>
            <person name="Felder M."/>
            <person name="Schilde C."/>
            <person name="Helps N.R."/>
            <person name="Tunggal B."/>
            <person name="Rivero F."/>
            <person name="John U."/>
            <person name="Schleicher M."/>
            <person name="Eichinger L."/>
            <person name="Platzer M."/>
            <person name="Noegel A.A."/>
            <person name="Schaap P."/>
            <person name="Gloeckner G."/>
        </authorList>
    </citation>
    <scope>NUCLEOTIDE SEQUENCE [LARGE SCALE GENOMIC DNA]</scope>
    <source>
        <strain evidence="2">ATCC 26659 / Pp 5 / PN500</strain>
    </source>
</reference>
<dbReference type="FunCoup" id="D3BCU3">
    <property type="interactions" value="273"/>
</dbReference>
<dbReference type="SUPFAM" id="SSF52058">
    <property type="entry name" value="L domain-like"/>
    <property type="match status" value="1"/>
</dbReference>
<keyword evidence="2" id="KW-1185">Reference proteome</keyword>
<dbReference type="RefSeq" id="XP_020432855.1">
    <property type="nucleotide sequence ID" value="XM_020577181.1"/>
</dbReference>
<protein>
    <submittedName>
        <fullName evidence="1">Uncharacterized protein</fullName>
    </submittedName>
</protein>
<evidence type="ECO:0000313" key="1">
    <source>
        <dbReference type="EMBL" id="EFA80735.1"/>
    </source>
</evidence>
<dbReference type="Proteomes" id="UP000001396">
    <property type="component" value="Unassembled WGS sequence"/>
</dbReference>
<gene>
    <name evidence="1" type="ORF">PPL_06321</name>
</gene>
<name>D3BCU3_HETP5</name>
<dbReference type="EMBL" id="ADBJ01000028">
    <property type="protein sequence ID" value="EFA80735.1"/>
    <property type="molecule type" value="Genomic_DNA"/>
</dbReference>
<dbReference type="PANTHER" id="PTHR32134:SF92">
    <property type="entry name" value="FNIP REPEAT-CONTAINING PROTEIN"/>
    <property type="match status" value="1"/>
</dbReference>
<dbReference type="InterPro" id="IPR032675">
    <property type="entry name" value="LRR_dom_sf"/>
</dbReference>
<dbReference type="InterPro" id="IPR008615">
    <property type="entry name" value="FNIP"/>
</dbReference>
<organism evidence="1 2">
    <name type="scientific">Heterostelium pallidum (strain ATCC 26659 / Pp 5 / PN500)</name>
    <name type="common">Cellular slime mold</name>
    <name type="synonym">Polysphondylium pallidum</name>
    <dbReference type="NCBI Taxonomy" id="670386"/>
    <lineage>
        <taxon>Eukaryota</taxon>
        <taxon>Amoebozoa</taxon>
        <taxon>Evosea</taxon>
        <taxon>Eumycetozoa</taxon>
        <taxon>Dictyostelia</taxon>
        <taxon>Acytosteliales</taxon>
        <taxon>Acytosteliaceae</taxon>
        <taxon>Heterostelium</taxon>
    </lineage>
</organism>
<dbReference type="Gene3D" id="1.20.1280.50">
    <property type="match status" value="1"/>
</dbReference>
<dbReference type="PANTHER" id="PTHR32134">
    <property type="entry name" value="FNIP REPEAT-CONTAINING PROTEIN"/>
    <property type="match status" value="1"/>
</dbReference>
<accession>D3BCU3</accession>
<dbReference type="GeneID" id="31361804"/>
<evidence type="ECO:0000313" key="2">
    <source>
        <dbReference type="Proteomes" id="UP000001396"/>
    </source>
</evidence>
<dbReference type="Pfam" id="PF05725">
    <property type="entry name" value="FNIP"/>
    <property type="match status" value="2"/>
</dbReference>
<sequence length="476" mass="54936">MSNIQQRNQNKENVLVNLPIIILGYIVNRVHDNIDRICLSLVCKRWFEERNKYLLFNTDTINLLENQNVSNRCHLKSYQYIYSKSLELKNDVTFYIGNKYFFSGKYDYYHDHLLSKEDSIQRNVSTIILDNIERMNLDFDLLKDAHIDADLLYKMISNSNVTKLYGCRTLKSKLPDQISDLSFYHRFNEQLTNESLPLNIKHIAMCRYYDKPIGLGVLPDGLESITFGYLYNLPIEKDTLPTSLKSLAINSESIKLLDSLPPNLEVLILSGGVPKPIDSNFLPITIRSLQYISVYWLPYLANLPNLTSILLFDILMPVVDCEFPPNLTDLVFASKYVISVPMPPLISHLNNFQLEVGPLPASVKHLILDNFQSIIPGSIPKSLESLELLNLYRQDKEIPIGLIPDTLRSLKLEYSEEIISSIPRTLTNIILKETEKHYECHIRKLDHHYLMFEINKREEVIGEGEASSFSLMITEL</sequence>
<comment type="caution">
    <text evidence="1">The sequence shown here is derived from an EMBL/GenBank/DDBJ whole genome shotgun (WGS) entry which is preliminary data.</text>
</comment>
<dbReference type="AlphaFoldDB" id="D3BCU3"/>
<dbReference type="InParanoid" id="D3BCU3"/>